<organism evidence="1 2">
    <name type="scientific">Olivibacter ginsenosidimutans</name>
    <dbReference type="NCBI Taxonomy" id="1176537"/>
    <lineage>
        <taxon>Bacteria</taxon>
        <taxon>Pseudomonadati</taxon>
        <taxon>Bacteroidota</taxon>
        <taxon>Sphingobacteriia</taxon>
        <taxon>Sphingobacteriales</taxon>
        <taxon>Sphingobacteriaceae</taxon>
        <taxon>Olivibacter</taxon>
    </lineage>
</organism>
<proteinExistence type="predicted"/>
<name>A0ABP9C1S2_9SPHI</name>
<dbReference type="Proteomes" id="UP001501411">
    <property type="component" value="Unassembled WGS sequence"/>
</dbReference>
<dbReference type="RefSeq" id="WP_345233582.1">
    <property type="nucleotide sequence ID" value="NZ_BAABIQ010000042.1"/>
</dbReference>
<comment type="caution">
    <text evidence="1">The sequence shown here is derived from an EMBL/GenBank/DDBJ whole genome shotgun (WGS) entry which is preliminary data.</text>
</comment>
<evidence type="ECO:0000313" key="2">
    <source>
        <dbReference type="Proteomes" id="UP001501411"/>
    </source>
</evidence>
<evidence type="ECO:0000313" key="1">
    <source>
        <dbReference type="EMBL" id="GAA4802343.1"/>
    </source>
</evidence>
<accession>A0ABP9C1S2</accession>
<evidence type="ECO:0008006" key="3">
    <source>
        <dbReference type="Google" id="ProtNLM"/>
    </source>
</evidence>
<sequence length="68" mass="7781">MNNLNYPLNNAQVELMKLFSTDLSDKELQDLKQLLSAFYAKKAIKEADTIWDTKGLSDDDMEKLLNEG</sequence>
<dbReference type="EMBL" id="BAABIQ010000042">
    <property type="protein sequence ID" value="GAA4802343.1"/>
    <property type="molecule type" value="Genomic_DNA"/>
</dbReference>
<keyword evidence="2" id="KW-1185">Reference proteome</keyword>
<reference evidence="2" key="1">
    <citation type="journal article" date="2019" name="Int. J. Syst. Evol. Microbiol.">
        <title>The Global Catalogue of Microorganisms (GCM) 10K type strain sequencing project: providing services to taxonomists for standard genome sequencing and annotation.</title>
        <authorList>
            <consortium name="The Broad Institute Genomics Platform"/>
            <consortium name="The Broad Institute Genome Sequencing Center for Infectious Disease"/>
            <person name="Wu L."/>
            <person name="Ma J."/>
        </authorList>
    </citation>
    <scope>NUCLEOTIDE SEQUENCE [LARGE SCALE GENOMIC DNA]</scope>
    <source>
        <strain evidence="2">JCM 18200</strain>
    </source>
</reference>
<gene>
    <name evidence="1" type="ORF">GCM10023231_34130</name>
</gene>
<protein>
    <recommendedName>
        <fullName evidence="3">Dephospho-CoA kinase</fullName>
    </recommendedName>
</protein>